<evidence type="ECO:0000313" key="4">
    <source>
        <dbReference type="Proteomes" id="UP000320216"/>
    </source>
</evidence>
<dbReference type="AlphaFoldDB" id="A0A5B8MBC6"/>
<dbReference type="GO" id="GO:0030246">
    <property type="term" value="F:carbohydrate binding"/>
    <property type="evidence" value="ECO:0007669"/>
    <property type="project" value="InterPro"/>
</dbReference>
<keyword evidence="1" id="KW-0378">Hydrolase</keyword>
<name>A0A5B8MBC6_9MICO</name>
<keyword evidence="4" id="KW-1185">Reference proteome</keyword>
<dbReference type="Proteomes" id="UP000320216">
    <property type="component" value="Chromosome"/>
</dbReference>
<dbReference type="Pfam" id="PF02839">
    <property type="entry name" value="CBM_5_12"/>
    <property type="match status" value="1"/>
</dbReference>
<sequence length="34" mass="3643">MSYNGDNYTAKWWTQGETPGVSSVWTDAGACTAS</sequence>
<dbReference type="SUPFAM" id="SSF51055">
    <property type="entry name" value="Carbohydrate binding domain"/>
    <property type="match status" value="1"/>
</dbReference>
<accession>A0A5B8MBC6</accession>
<dbReference type="Gene3D" id="2.10.10.20">
    <property type="entry name" value="Carbohydrate-binding module superfamily 5/12"/>
    <property type="match status" value="1"/>
</dbReference>
<dbReference type="CDD" id="cd12215">
    <property type="entry name" value="ChiC_BD"/>
    <property type="match status" value="1"/>
</dbReference>
<gene>
    <name evidence="3" type="ORF">FPZ11_17355</name>
</gene>
<dbReference type="KEGG" id="huw:FPZ11_17355"/>
<evidence type="ECO:0000313" key="3">
    <source>
        <dbReference type="EMBL" id="QDZ16980.1"/>
    </source>
</evidence>
<organism evidence="3 4">
    <name type="scientific">Humibacter ginsenosidimutans</name>
    <dbReference type="NCBI Taxonomy" id="2599293"/>
    <lineage>
        <taxon>Bacteria</taxon>
        <taxon>Bacillati</taxon>
        <taxon>Actinomycetota</taxon>
        <taxon>Actinomycetes</taxon>
        <taxon>Micrococcales</taxon>
        <taxon>Microbacteriaceae</taxon>
        <taxon>Humibacter</taxon>
    </lineage>
</organism>
<evidence type="ECO:0000259" key="2">
    <source>
        <dbReference type="Pfam" id="PF02839"/>
    </source>
</evidence>
<dbReference type="EMBL" id="CP042305">
    <property type="protein sequence ID" value="QDZ16980.1"/>
    <property type="molecule type" value="Genomic_DNA"/>
</dbReference>
<reference evidence="3 4" key="1">
    <citation type="submission" date="2019-07" db="EMBL/GenBank/DDBJ databases">
        <title>Full genome sequence of Humibacter sp. WJ7-1.</title>
        <authorList>
            <person name="Im W.-T."/>
        </authorList>
    </citation>
    <scope>NUCLEOTIDE SEQUENCE [LARGE SCALE GENOMIC DNA]</scope>
    <source>
        <strain evidence="3 4">WJ7-1</strain>
    </source>
</reference>
<feature type="domain" description="Chitin-binding type-3" evidence="2">
    <location>
        <begin position="2"/>
        <end position="25"/>
    </location>
</feature>
<dbReference type="OrthoDB" id="99456at2"/>
<dbReference type="InterPro" id="IPR003610">
    <property type="entry name" value="CBM5/12"/>
</dbReference>
<proteinExistence type="predicted"/>
<dbReference type="InterPro" id="IPR036573">
    <property type="entry name" value="CBM_sf_5/12"/>
</dbReference>
<dbReference type="GO" id="GO:0005576">
    <property type="term" value="C:extracellular region"/>
    <property type="evidence" value="ECO:0007669"/>
    <property type="project" value="InterPro"/>
</dbReference>
<dbReference type="GO" id="GO:0005975">
    <property type="term" value="P:carbohydrate metabolic process"/>
    <property type="evidence" value="ECO:0007669"/>
    <property type="project" value="InterPro"/>
</dbReference>
<evidence type="ECO:0000256" key="1">
    <source>
        <dbReference type="ARBA" id="ARBA00022801"/>
    </source>
</evidence>
<protein>
    <recommendedName>
        <fullName evidence="2">Chitin-binding type-3 domain-containing protein</fullName>
    </recommendedName>
</protein>
<dbReference type="GO" id="GO:0004553">
    <property type="term" value="F:hydrolase activity, hydrolyzing O-glycosyl compounds"/>
    <property type="evidence" value="ECO:0007669"/>
    <property type="project" value="InterPro"/>
</dbReference>